<keyword evidence="3" id="KW-1185">Reference proteome</keyword>
<dbReference type="STRING" id="123899.SAMEA3906487_00490"/>
<evidence type="ECO:0000259" key="1">
    <source>
        <dbReference type="Pfam" id="PF25967"/>
    </source>
</evidence>
<organism evidence="2 3">
    <name type="scientific">Bordetella trematum</name>
    <dbReference type="NCBI Taxonomy" id="123899"/>
    <lineage>
        <taxon>Bacteria</taxon>
        <taxon>Pseudomonadati</taxon>
        <taxon>Pseudomonadota</taxon>
        <taxon>Betaproteobacteria</taxon>
        <taxon>Burkholderiales</taxon>
        <taxon>Alcaligenaceae</taxon>
        <taxon>Bordetella</taxon>
    </lineage>
</organism>
<evidence type="ECO:0000313" key="2">
    <source>
        <dbReference type="EMBL" id="SAI66903.1"/>
    </source>
</evidence>
<protein>
    <submittedName>
        <fullName evidence="2">HlyD family secretion protein</fullName>
    </submittedName>
</protein>
<dbReference type="Gene3D" id="2.40.420.20">
    <property type="match status" value="1"/>
</dbReference>
<proteinExistence type="predicted"/>
<accession>A0A157S9I4</accession>
<gene>
    <name evidence="2" type="ORF">SAMEA3906487_00490</name>
</gene>
<sequence length="66" mass="7069">MLVVGPDNQAEYRAVELGQMVDGLRLISSGLQAGEKIIIKGLVRPGMTITPRLVPMQQAAALEARP</sequence>
<evidence type="ECO:0000313" key="3">
    <source>
        <dbReference type="Proteomes" id="UP000076825"/>
    </source>
</evidence>
<dbReference type="InterPro" id="IPR058627">
    <property type="entry name" value="MdtA-like_C"/>
</dbReference>
<feature type="domain" description="Multidrug resistance protein MdtA-like C-terminal permuted SH3" evidence="1">
    <location>
        <begin position="2"/>
        <end position="42"/>
    </location>
</feature>
<dbReference type="Pfam" id="PF25967">
    <property type="entry name" value="RND-MFP_C"/>
    <property type="match status" value="1"/>
</dbReference>
<dbReference type="Proteomes" id="UP000076825">
    <property type="component" value="Chromosome 1"/>
</dbReference>
<reference evidence="2 3" key="1">
    <citation type="submission" date="2016-04" db="EMBL/GenBank/DDBJ databases">
        <authorList>
            <consortium name="Pathogen Informatics"/>
        </authorList>
    </citation>
    <scope>NUCLEOTIDE SEQUENCE [LARGE SCALE GENOMIC DNA]</scope>
    <source>
        <strain evidence="2 3">H044680328</strain>
    </source>
</reference>
<name>A0A157S9I4_9BORD</name>
<dbReference type="GO" id="GO:0046677">
    <property type="term" value="P:response to antibiotic"/>
    <property type="evidence" value="ECO:0007669"/>
    <property type="project" value="TreeGrafter"/>
</dbReference>
<dbReference type="KEGG" id="btrm:SAMEA390648700490"/>
<dbReference type="RefSeq" id="WP_269447438.1">
    <property type="nucleotide sequence ID" value="NZ_LT546645.1"/>
</dbReference>
<dbReference type="PATRIC" id="fig|123899.6.peg.473"/>
<dbReference type="PANTHER" id="PTHR30158">
    <property type="entry name" value="ACRA/E-RELATED COMPONENT OF DRUG EFFLUX TRANSPORTER"/>
    <property type="match status" value="1"/>
</dbReference>
<dbReference type="GO" id="GO:0005886">
    <property type="term" value="C:plasma membrane"/>
    <property type="evidence" value="ECO:0007669"/>
    <property type="project" value="TreeGrafter"/>
</dbReference>
<dbReference type="PANTHER" id="PTHR30158:SF10">
    <property type="entry name" value="CATION EFFLUX PUMP"/>
    <property type="match status" value="1"/>
</dbReference>
<dbReference type="EMBL" id="LT546645">
    <property type="protein sequence ID" value="SAI66903.1"/>
    <property type="molecule type" value="Genomic_DNA"/>
</dbReference>
<dbReference type="AlphaFoldDB" id="A0A157S9I4"/>